<dbReference type="Proteomes" id="UP000554235">
    <property type="component" value="Unassembled WGS sequence"/>
</dbReference>
<proteinExistence type="predicted"/>
<evidence type="ECO:0000313" key="2">
    <source>
        <dbReference type="EMBL" id="KAF4472813.1"/>
    </source>
</evidence>
<accession>A0A8H4PME5</accession>
<protein>
    <submittedName>
        <fullName evidence="2">Uncharacterized protein</fullName>
    </submittedName>
</protein>
<keyword evidence="1" id="KW-0812">Transmembrane</keyword>
<sequence length="143" mass="14688">MAEQRQLDPPATGPSRVSSMSIATLGAAKVALGVGCIVAPQLTGRIFLMEIATESVLMARLFGSSCAALGAATWNMNKQVGRMNVGKENLKTLVMFNITADIVDVLSCTAGYVSGTYGLPAFAMLGGGCLILAVLGIVGHQGI</sequence>
<dbReference type="OrthoDB" id="4160064at2759"/>
<comment type="caution">
    <text evidence="2">The sequence shown here is derived from an EMBL/GenBank/DDBJ whole genome shotgun (WGS) entry which is preliminary data.</text>
</comment>
<keyword evidence="1" id="KW-0472">Membrane</keyword>
<keyword evidence="1" id="KW-1133">Transmembrane helix</keyword>
<reference evidence="2 3" key="1">
    <citation type="submission" date="2020-01" db="EMBL/GenBank/DDBJ databases">
        <title>Identification and distribution of gene clusters putatively required for synthesis of sphingolipid metabolism inhibitors in phylogenetically diverse species of the filamentous fungus Fusarium.</title>
        <authorList>
            <person name="Kim H.-S."/>
            <person name="Busman M."/>
            <person name="Brown D.W."/>
            <person name="Divon H."/>
            <person name="Uhlig S."/>
            <person name="Proctor R.H."/>
        </authorList>
    </citation>
    <scope>NUCLEOTIDE SEQUENCE [LARGE SCALE GENOMIC DNA]</scope>
    <source>
        <strain evidence="2 3">NRRL 20459</strain>
    </source>
</reference>
<gene>
    <name evidence="2" type="ORF">FALBO_294</name>
</gene>
<dbReference type="AlphaFoldDB" id="A0A8H4PME5"/>
<dbReference type="EMBL" id="JAADYS010000036">
    <property type="protein sequence ID" value="KAF4472813.1"/>
    <property type="molecule type" value="Genomic_DNA"/>
</dbReference>
<evidence type="ECO:0000313" key="3">
    <source>
        <dbReference type="Proteomes" id="UP000554235"/>
    </source>
</evidence>
<organism evidence="2 3">
    <name type="scientific">Fusarium albosuccineum</name>
    <dbReference type="NCBI Taxonomy" id="1237068"/>
    <lineage>
        <taxon>Eukaryota</taxon>
        <taxon>Fungi</taxon>
        <taxon>Dikarya</taxon>
        <taxon>Ascomycota</taxon>
        <taxon>Pezizomycotina</taxon>
        <taxon>Sordariomycetes</taxon>
        <taxon>Hypocreomycetidae</taxon>
        <taxon>Hypocreales</taxon>
        <taxon>Nectriaceae</taxon>
        <taxon>Fusarium</taxon>
        <taxon>Fusarium decemcellulare species complex</taxon>
    </lineage>
</organism>
<evidence type="ECO:0000256" key="1">
    <source>
        <dbReference type="SAM" id="Phobius"/>
    </source>
</evidence>
<name>A0A8H4PME5_9HYPO</name>
<feature type="transmembrane region" description="Helical" evidence="1">
    <location>
        <begin position="119"/>
        <end position="138"/>
    </location>
</feature>
<feature type="transmembrane region" description="Helical" evidence="1">
    <location>
        <begin position="21"/>
        <end position="43"/>
    </location>
</feature>
<keyword evidence="3" id="KW-1185">Reference proteome</keyword>